<keyword evidence="1" id="KW-0732">Signal</keyword>
<sequence>MKKRKFLYLFFIFLHFFIAKVAFADKKNFHLAVGGGASFYVREEYGETTFKQIAPEIVTYGYLPLYKSIWFRPGFRMNYSWQQPDMPKALRIEEKDFRYSLETGILYDWVVIPSLSYSFGYIYRQTKFITQYPITYAVDDISGTENIPFSQFQLGLGFPILKGLIVFEPFIRYIIVQNDKRYKWGYGCEATFLIF</sequence>
<dbReference type="AlphaFoldDB" id="A0A6N6VV73"/>
<protein>
    <recommendedName>
        <fullName evidence="4">Outer membrane beta-barrel protein</fullName>
    </recommendedName>
</protein>
<evidence type="ECO:0000313" key="2">
    <source>
        <dbReference type="EMBL" id="KAB8040505.1"/>
    </source>
</evidence>
<keyword evidence="3" id="KW-1185">Reference proteome</keyword>
<dbReference type="Proteomes" id="UP000437748">
    <property type="component" value="Unassembled WGS sequence"/>
</dbReference>
<evidence type="ECO:0000313" key="3">
    <source>
        <dbReference type="Proteomes" id="UP000437748"/>
    </source>
</evidence>
<organism evidence="2 3">
    <name type="scientific">Silvanigrella paludirubra</name>
    <dbReference type="NCBI Taxonomy" id="2499159"/>
    <lineage>
        <taxon>Bacteria</taxon>
        <taxon>Pseudomonadati</taxon>
        <taxon>Bdellovibrionota</taxon>
        <taxon>Oligoflexia</taxon>
        <taxon>Silvanigrellales</taxon>
        <taxon>Silvanigrellaceae</taxon>
        <taxon>Silvanigrella</taxon>
    </lineage>
</organism>
<evidence type="ECO:0008006" key="4">
    <source>
        <dbReference type="Google" id="ProtNLM"/>
    </source>
</evidence>
<gene>
    <name evidence="2" type="ORF">GCL60_00900</name>
</gene>
<comment type="caution">
    <text evidence="2">The sequence shown here is derived from an EMBL/GenBank/DDBJ whole genome shotgun (WGS) entry which is preliminary data.</text>
</comment>
<evidence type="ECO:0000256" key="1">
    <source>
        <dbReference type="SAM" id="SignalP"/>
    </source>
</evidence>
<name>A0A6N6VV73_9BACT</name>
<reference evidence="2 3" key="1">
    <citation type="submission" date="2019-10" db="EMBL/GenBank/DDBJ databases">
        <title>New species of Slilvanegrellaceae.</title>
        <authorList>
            <person name="Pitt A."/>
            <person name="Hahn M.W."/>
        </authorList>
    </citation>
    <scope>NUCLEOTIDE SEQUENCE [LARGE SCALE GENOMIC DNA]</scope>
    <source>
        <strain evidence="2 3">SP-Ram-0.45-NSY-1</strain>
    </source>
</reference>
<dbReference type="EMBL" id="WFLM01000001">
    <property type="protein sequence ID" value="KAB8040505.1"/>
    <property type="molecule type" value="Genomic_DNA"/>
</dbReference>
<dbReference type="OrthoDB" id="9829437at2"/>
<feature type="chain" id="PRO_5026649046" description="Outer membrane beta-barrel protein" evidence="1">
    <location>
        <begin position="25"/>
        <end position="195"/>
    </location>
</feature>
<proteinExistence type="predicted"/>
<dbReference type="RefSeq" id="WP_153418021.1">
    <property type="nucleotide sequence ID" value="NZ_WFLM01000001.1"/>
</dbReference>
<accession>A0A6N6VV73</accession>
<feature type="signal peptide" evidence="1">
    <location>
        <begin position="1"/>
        <end position="24"/>
    </location>
</feature>